<dbReference type="GO" id="GO:0000792">
    <property type="term" value="C:heterochromatin"/>
    <property type="evidence" value="ECO:0007669"/>
    <property type="project" value="UniProtKB-ARBA"/>
</dbReference>
<feature type="domain" description="Chromo" evidence="5">
    <location>
        <begin position="167"/>
        <end position="225"/>
    </location>
</feature>
<name>I1ZI80_SCHMD</name>
<feature type="region of interest" description="Disordered" evidence="4">
    <location>
        <begin position="18"/>
        <end position="41"/>
    </location>
</feature>
<feature type="compositionally biased region" description="Polar residues" evidence="4">
    <location>
        <begin position="116"/>
        <end position="136"/>
    </location>
</feature>
<accession>I1ZI80</accession>
<dbReference type="InterPro" id="IPR000953">
    <property type="entry name" value="Chromo/chromo_shadow_dom"/>
</dbReference>
<dbReference type="PROSITE" id="PS00598">
    <property type="entry name" value="CHROMO_1"/>
    <property type="match status" value="1"/>
</dbReference>
<dbReference type="EMBL" id="JX010491">
    <property type="protein sequence ID" value="AFJ24734.1"/>
    <property type="molecule type" value="mRNA"/>
</dbReference>
<evidence type="ECO:0000256" key="2">
    <source>
        <dbReference type="ARBA" id="ARBA00022737"/>
    </source>
</evidence>
<dbReference type="PRINTS" id="PR00504">
    <property type="entry name" value="CHROMODOMAIN"/>
</dbReference>
<feature type="domain" description="Chromo" evidence="5">
    <location>
        <begin position="45"/>
        <end position="103"/>
    </location>
</feature>
<keyword evidence="3" id="KW-0539">Nucleus</keyword>
<dbReference type="InterPro" id="IPR023779">
    <property type="entry name" value="Chromodomain_CS"/>
</dbReference>
<dbReference type="InterPro" id="IPR017984">
    <property type="entry name" value="Chromo_dom_subgr"/>
</dbReference>
<proteinExistence type="evidence at transcript level"/>
<evidence type="ECO:0000256" key="3">
    <source>
        <dbReference type="ARBA" id="ARBA00023242"/>
    </source>
</evidence>
<dbReference type="SMART" id="SM00298">
    <property type="entry name" value="CHROMO"/>
    <property type="match status" value="2"/>
</dbReference>
<dbReference type="InterPro" id="IPR016197">
    <property type="entry name" value="Chromo-like_dom_sf"/>
</dbReference>
<dbReference type="GO" id="GO:0005634">
    <property type="term" value="C:nucleus"/>
    <property type="evidence" value="ECO:0007669"/>
    <property type="project" value="UniProtKB-SubCell"/>
</dbReference>
<keyword evidence="2" id="KW-0677">Repeat</keyword>
<dbReference type="InterPro" id="IPR023780">
    <property type="entry name" value="Chromo_domain"/>
</dbReference>
<dbReference type="PROSITE" id="PS50013">
    <property type="entry name" value="CHROMO_2"/>
    <property type="match status" value="2"/>
</dbReference>
<dbReference type="Pfam" id="PF00385">
    <property type="entry name" value="Chromo"/>
    <property type="match status" value="1"/>
</dbReference>
<dbReference type="PANTHER" id="PTHR22812">
    <property type="entry name" value="CHROMOBOX PROTEIN"/>
    <property type="match status" value="1"/>
</dbReference>
<comment type="subcellular location">
    <subcellularLocation>
        <location evidence="1">Nucleus</location>
    </subcellularLocation>
</comment>
<dbReference type="InterPro" id="IPR051219">
    <property type="entry name" value="Heterochromatin_chromo-domain"/>
</dbReference>
<feature type="compositionally biased region" description="Basic and acidic residues" evidence="4">
    <location>
        <begin position="93"/>
        <end position="115"/>
    </location>
</feature>
<protein>
    <submittedName>
        <fullName evidence="6">Heterochromatin protein 1-1</fullName>
    </submittedName>
</protein>
<sequence length="239" mass="26948">NQICFKLVSPFFDKARKMSETNKEVESANVEEGEGDVNEEVEEEFQVEKIIKVRVRGGKKEYFLKWKGYPHSENTWEPEENLDCPELIKQFEDSRKLETRKSTGKRSIDEGDKSPTRASDVSSENGSKKLTGSPQSKKLKSAPVTKKTEEKGKVVQPNRSKGFSRGLEADKIIGATDSNGELMFLIKWKNSEEADLVPAREANVKCPQVVIKFYEERLTWHTPTNAATTEKVSSTGDAN</sequence>
<dbReference type="InterPro" id="IPR008251">
    <property type="entry name" value="Chromo_shadow_dom"/>
</dbReference>
<dbReference type="CDD" id="cd00034">
    <property type="entry name" value="CSD"/>
    <property type="match status" value="1"/>
</dbReference>
<evidence type="ECO:0000259" key="5">
    <source>
        <dbReference type="PROSITE" id="PS50013"/>
    </source>
</evidence>
<feature type="compositionally biased region" description="Acidic residues" evidence="4">
    <location>
        <begin position="29"/>
        <end position="41"/>
    </location>
</feature>
<evidence type="ECO:0000256" key="4">
    <source>
        <dbReference type="SAM" id="MobiDB-lite"/>
    </source>
</evidence>
<dbReference type="Pfam" id="PF01393">
    <property type="entry name" value="Chromo_shadow"/>
    <property type="match status" value="1"/>
</dbReference>
<feature type="region of interest" description="Disordered" evidence="4">
    <location>
        <begin position="93"/>
        <end position="166"/>
    </location>
</feature>
<evidence type="ECO:0000256" key="1">
    <source>
        <dbReference type="ARBA" id="ARBA00004123"/>
    </source>
</evidence>
<dbReference type="CDD" id="cd18631">
    <property type="entry name" value="CD_HP1_like"/>
    <property type="match status" value="1"/>
</dbReference>
<organism evidence="6">
    <name type="scientific">Schmidtea mediterranea</name>
    <name type="common">Freshwater planarian flatworm</name>
    <dbReference type="NCBI Taxonomy" id="79327"/>
    <lineage>
        <taxon>Eukaryota</taxon>
        <taxon>Metazoa</taxon>
        <taxon>Spiralia</taxon>
        <taxon>Lophotrochozoa</taxon>
        <taxon>Platyhelminthes</taxon>
        <taxon>Rhabditophora</taxon>
        <taxon>Seriata</taxon>
        <taxon>Tricladida</taxon>
        <taxon>Continenticola</taxon>
        <taxon>Geoplanoidea</taxon>
        <taxon>Dugesiidae</taxon>
        <taxon>Schmidtea</taxon>
    </lineage>
</organism>
<evidence type="ECO:0000313" key="6">
    <source>
        <dbReference type="EMBL" id="AFJ24734.1"/>
    </source>
</evidence>
<dbReference type="SUPFAM" id="SSF54160">
    <property type="entry name" value="Chromo domain-like"/>
    <property type="match status" value="2"/>
</dbReference>
<feature type="non-terminal residue" evidence="6">
    <location>
        <position position="1"/>
    </location>
</feature>
<reference evidence="6" key="1">
    <citation type="journal article" date="2012" name="Genes Dev.">
        <title>A molecular wound response program associated with regeneration initiation in planarians.</title>
        <authorList>
            <person name="Wenemoser D."/>
            <person name="Lapan S.W."/>
            <person name="Wilkinson A.W."/>
            <person name="Bell G.W."/>
            <person name="Reddien P.W."/>
        </authorList>
    </citation>
    <scope>NUCLEOTIDE SEQUENCE</scope>
</reference>
<dbReference type="Gene3D" id="2.40.50.40">
    <property type="match status" value="2"/>
</dbReference>
<dbReference type="SMART" id="SM00300">
    <property type="entry name" value="ChSh"/>
    <property type="match status" value="1"/>
</dbReference>
<dbReference type="AlphaFoldDB" id="I1ZI80"/>
<dbReference type="FunFam" id="2.40.50.40:FF:000031">
    <property type="entry name" value="Heterochromatin protein 1"/>
    <property type="match status" value="1"/>
</dbReference>